<dbReference type="CDD" id="cd00044">
    <property type="entry name" value="CysPc"/>
    <property type="match status" value="1"/>
</dbReference>
<evidence type="ECO:0000256" key="9">
    <source>
        <dbReference type="ARBA" id="ARBA00022833"/>
    </source>
</evidence>
<dbReference type="InterPro" id="IPR022684">
    <property type="entry name" value="Calpain_cysteine_protease"/>
</dbReference>
<dbReference type="Pfam" id="PF00648">
    <property type="entry name" value="Peptidase_C2"/>
    <property type="match status" value="1"/>
</dbReference>
<keyword evidence="14" id="KW-0812">Transmembrane</keyword>
<dbReference type="PROSITE" id="PS50203">
    <property type="entry name" value="CALPAIN_CAT"/>
    <property type="match status" value="1"/>
</dbReference>
<keyword evidence="7 11" id="KW-0378">Hydrolase</keyword>
<evidence type="ECO:0000256" key="14">
    <source>
        <dbReference type="SAM" id="Phobius"/>
    </source>
</evidence>
<feature type="transmembrane region" description="Helical" evidence="14">
    <location>
        <begin position="664"/>
        <end position="683"/>
    </location>
</feature>
<evidence type="ECO:0000256" key="8">
    <source>
        <dbReference type="ARBA" id="ARBA00022807"/>
    </source>
</evidence>
<dbReference type="Pfam" id="PF01067">
    <property type="entry name" value="Calpain_III"/>
    <property type="match status" value="1"/>
</dbReference>
<feature type="active site" evidence="10 11">
    <location>
        <position position="1501"/>
    </location>
</feature>
<feature type="transmembrane region" description="Helical" evidence="14">
    <location>
        <begin position="550"/>
        <end position="571"/>
    </location>
</feature>
<dbReference type="GO" id="GO:0004198">
    <property type="term" value="F:calcium-dependent cysteine-type endopeptidase activity"/>
    <property type="evidence" value="ECO:0007669"/>
    <property type="project" value="InterPro"/>
</dbReference>
<name>A0AAV7ZSE1_9EUKA</name>
<feature type="compositionally biased region" description="Acidic residues" evidence="13">
    <location>
        <begin position="430"/>
        <end position="441"/>
    </location>
</feature>
<evidence type="ECO:0000256" key="2">
    <source>
        <dbReference type="ARBA" id="ARBA00022553"/>
    </source>
</evidence>
<feature type="domain" description="Calpain catalytic" evidence="15">
    <location>
        <begin position="1278"/>
        <end position="1577"/>
    </location>
</feature>
<evidence type="ECO:0000256" key="13">
    <source>
        <dbReference type="SAM" id="MobiDB-lite"/>
    </source>
</evidence>
<evidence type="ECO:0000256" key="1">
    <source>
        <dbReference type="ARBA" id="ARBA00007623"/>
    </source>
</evidence>
<dbReference type="PANTHER" id="PTHR10183">
    <property type="entry name" value="CALPAIN"/>
    <property type="match status" value="1"/>
</dbReference>
<feature type="transmembrane region" description="Helical" evidence="14">
    <location>
        <begin position="822"/>
        <end position="840"/>
    </location>
</feature>
<feature type="region of interest" description="Disordered" evidence="13">
    <location>
        <begin position="1230"/>
        <end position="1260"/>
    </location>
</feature>
<feature type="transmembrane region" description="Helical" evidence="14">
    <location>
        <begin position="788"/>
        <end position="810"/>
    </location>
</feature>
<feature type="transmembrane region" description="Helical" evidence="14">
    <location>
        <begin position="904"/>
        <end position="924"/>
    </location>
</feature>
<dbReference type="GO" id="GO:0006508">
    <property type="term" value="P:proteolysis"/>
    <property type="evidence" value="ECO:0007669"/>
    <property type="project" value="UniProtKB-KW"/>
</dbReference>
<feature type="transmembrane region" description="Helical" evidence="14">
    <location>
        <begin position="260"/>
        <end position="280"/>
    </location>
</feature>
<dbReference type="PANTHER" id="PTHR10183:SF379">
    <property type="entry name" value="CALPAIN-5"/>
    <property type="match status" value="1"/>
</dbReference>
<dbReference type="FunFam" id="3.90.70.10:FF:000010">
    <property type="entry name" value="Calpain 15"/>
    <property type="match status" value="1"/>
</dbReference>
<feature type="transmembrane region" description="Helical" evidence="14">
    <location>
        <begin position="342"/>
        <end position="360"/>
    </location>
</feature>
<feature type="transmembrane region" description="Helical" evidence="14">
    <location>
        <begin position="28"/>
        <end position="46"/>
    </location>
</feature>
<feature type="active site" evidence="10 11">
    <location>
        <position position="1341"/>
    </location>
</feature>
<keyword evidence="4" id="KW-0479">Metal-binding</keyword>
<keyword evidence="8 11" id="KW-0788">Thiol protease</keyword>
<dbReference type="SUPFAM" id="SSF49758">
    <property type="entry name" value="Calpain large subunit, middle domain (domain III)"/>
    <property type="match status" value="1"/>
</dbReference>
<evidence type="ECO:0000256" key="7">
    <source>
        <dbReference type="ARBA" id="ARBA00022801"/>
    </source>
</evidence>
<feature type="compositionally biased region" description="Low complexity" evidence="13">
    <location>
        <begin position="420"/>
        <end position="429"/>
    </location>
</feature>
<evidence type="ECO:0000259" key="15">
    <source>
        <dbReference type="PROSITE" id="PS50203"/>
    </source>
</evidence>
<dbReference type="InterPro" id="IPR022682">
    <property type="entry name" value="Calpain_domain_III"/>
</dbReference>
<keyword evidence="9" id="KW-0862">Zinc</keyword>
<feature type="transmembrane region" description="Helical" evidence="14">
    <location>
        <begin position="730"/>
        <end position="748"/>
    </location>
</feature>
<feature type="transmembrane region" description="Helical" evidence="14">
    <location>
        <begin position="286"/>
        <end position="305"/>
    </location>
</feature>
<dbReference type="SMART" id="SM00720">
    <property type="entry name" value="calpain_III"/>
    <property type="match status" value="1"/>
</dbReference>
<gene>
    <name evidence="16" type="ORF">M0812_09914</name>
</gene>
<feature type="transmembrane region" description="Helical" evidence="14">
    <location>
        <begin position="107"/>
        <end position="127"/>
    </location>
</feature>
<feature type="transmembrane region" description="Helical" evidence="14">
    <location>
        <begin position="518"/>
        <end position="538"/>
    </location>
</feature>
<feature type="transmembrane region" description="Helical" evidence="14">
    <location>
        <begin position="846"/>
        <end position="865"/>
    </location>
</feature>
<feature type="region of interest" description="Disordered" evidence="13">
    <location>
        <begin position="381"/>
        <end position="450"/>
    </location>
</feature>
<accession>A0AAV7ZSE1</accession>
<dbReference type="InterPro" id="IPR001300">
    <property type="entry name" value="Peptidase_C2_calpain_cat"/>
</dbReference>
<feature type="compositionally biased region" description="Low complexity" evidence="13">
    <location>
        <begin position="390"/>
        <end position="399"/>
    </location>
</feature>
<feature type="transmembrane region" description="Helical" evidence="14">
    <location>
        <begin position="637"/>
        <end position="658"/>
    </location>
</feature>
<feature type="transmembrane region" description="Helical" evidence="14">
    <location>
        <begin position="139"/>
        <end position="162"/>
    </location>
</feature>
<dbReference type="SUPFAM" id="SSF54001">
    <property type="entry name" value="Cysteine proteinases"/>
    <property type="match status" value="1"/>
</dbReference>
<feature type="transmembrane region" description="Helical" evidence="14">
    <location>
        <begin position="168"/>
        <end position="188"/>
    </location>
</feature>
<organism evidence="16 17">
    <name type="scientific">Anaeramoeba flamelloides</name>
    <dbReference type="NCBI Taxonomy" id="1746091"/>
    <lineage>
        <taxon>Eukaryota</taxon>
        <taxon>Metamonada</taxon>
        <taxon>Anaeramoebidae</taxon>
        <taxon>Anaeramoeba</taxon>
    </lineage>
</organism>
<keyword evidence="6" id="KW-0863">Zinc-finger</keyword>
<evidence type="ECO:0000313" key="16">
    <source>
        <dbReference type="EMBL" id="KAJ3444064.1"/>
    </source>
</evidence>
<dbReference type="InterPro" id="IPR022683">
    <property type="entry name" value="Calpain_III"/>
</dbReference>
<evidence type="ECO:0000256" key="10">
    <source>
        <dbReference type="PIRSR" id="PIRSR622684-1"/>
    </source>
</evidence>
<keyword evidence="3 11" id="KW-0645">Protease</keyword>
<evidence type="ECO:0000256" key="11">
    <source>
        <dbReference type="PROSITE-ProRule" id="PRU00239"/>
    </source>
</evidence>
<dbReference type="InterPro" id="IPR038765">
    <property type="entry name" value="Papain-like_cys_pep_sf"/>
</dbReference>
<comment type="caution">
    <text evidence="16">The sequence shown here is derived from an EMBL/GenBank/DDBJ whole genome shotgun (WGS) entry which is preliminary data.</text>
</comment>
<dbReference type="EMBL" id="JANTQA010000023">
    <property type="protein sequence ID" value="KAJ3444064.1"/>
    <property type="molecule type" value="Genomic_DNA"/>
</dbReference>
<dbReference type="Proteomes" id="UP001146793">
    <property type="component" value="Unassembled WGS sequence"/>
</dbReference>
<evidence type="ECO:0000256" key="5">
    <source>
        <dbReference type="ARBA" id="ARBA00022737"/>
    </source>
</evidence>
<feature type="transmembrane region" description="Helical" evidence="14">
    <location>
        <begin position="577"/>
        <end position="601"/>
    </location>
</feature>
<feature type="transmembrane region" description="Helical" evidence="14">
    <location>
        <begin position="930"/>
        <end position="951"/>
    </location>
</feature>
<evidence type="ECO:0000256" key="6">
    <source>
        <dbReference type="ARBA" id="ARBA00022771"/>
    </source>
</evidence>
<feature type="transmembrane region" description="Helical" evidence="14">
    <location>
        <begin position="317"/>
        <end position="336"/>
    </location>
</feature>
<evidence type="ECO:0000313" key="17">
    <source>
        <dbReference type="Proteomes" id="UP001146793"/>
    </source>
</evidence>
<feature type="coiled-coil region" evidence="12">
    <location>
        <begin position="1163"/>
        <end position="1212"/>
    </location>
</feature>
<evidence type="ECO:0000256" key="12">
    <source>
        <dbReference type="SAM" id="Coils"/>
    </source>
</evidence>
<keyword evidence="2" id="KW-0597">Phosphoprotein</keyword>
<feature type="transmembrane region" description="Helical" evidence="14">
    <location>
        <begin position="760"/>
        <end position="782"/>
    </location>
</feature>
<dbReference type="Gene3D" id="2.60.120.380">
    <property type="match status" value="1"/>
</dbReference>
<dbReference type="InterPro" id="IPR000169">
    <property type="entry name" value="Pept_cys_AS"/>
</dbReference>
<keyword evidence="14" id="KW-1133">Transmembrane helix</keyword>
<comment type="similarity">
    <text evidence="1">Belongs to the peptidase C2 family.</text>
</comment>
<evidence type="ECO:0000256" key="3">
    <source>
        <dbReference type="ARBA" id="ARBA00022670"/>
    </source>
</evidence>
<protein>
    <submittedName>
        <fullName evidence="16">Calpain</fullName>
    </submittedName>
</protein>
<dbReference type="PRINTS" id="PR00704">
    <property type="entry name" value="CALPAIN"/>
</dbReference>
<dbReference type="Gene3D" id="3.90.70.10">
    <property type="entry name" value="Cysteine proteinases"/>
    <property type="match status" value="1"/>
</dbReference>
<feature type="transmembrane region" description="Helical" evidence="14">
    <location>
        <begin position="695"/>
        <end position="718"/>
    </location>
</feature>
<dbReference type="SMART" id="SM00230">
    <property type="entry name" value="CysPc"/>
    <property type="match status" value="1"/>
</dbReference>
<dbReference type="PROSITE" id="PS00139">
    <property type="entry name" value="THIOL_PROTEASE_CYS"/>
    <property type="match status" value="1"/>
</dbReference>
<keyword evidence="12" id="KW-0175">Coiled coil</keyword>
<feature type="coiled-coil region" evidence="12">
    <location>
        <begin position="996"/>
        <end position="1054"/>
    </location>
</feature>
<sequence length="1724" mass="199507">MFTCLLSEEQTAEEHFRNIDKSELLTQYLKFGIVFTVFLAILFFLLKKFNFNFQRISTWLSFSAKDDKSFKRNSNLVKGLFWISVVVCFVFLFLWGIFTAINVAPNYLGISLIFLGLIIFPGIYAFLYWRSNSFRVNRLIKWLFIFVFIIFFSFEIILTVVIKPFSFVGFSSVFLTLNMFPMTIIVFMNSHQKSLKFKTWLKNKIDSIQVNPLASGSESEKSLDQDETKQSKSFKIGLLKKPSKQLFGKSNSKKLITTTIFLYLISLAILLTYSILVLTLIDEKKYLGFVQSGAIIFLDLILFLLTRTEKPKSPTFLCIVLIIERIVIISFGISYWFIGHSIIYFLFSIVLSTRIIDTILPKIDKTQTALHILGNPLGSGSKNDNQQTVSINNKNINKSNNDDDDNNNSNDNSESDELNKQNNNLNSNSENDDTNLDDDENNNTQINIPKSGEINNDIVVDNESGKIIKKNRITKKAIYNSIIYVIFTIVFVIELVVVITQTEQTKIELSEDKEHEQYLAGIGSIILTIIYPMFLMSYRHYKKHKEGLNIKVLVPMIIAELAIVGSSIFWFFLTRSVIVLCVGLYFPIILMIGLPSYYLWIEKDYDFLGPKEERKKPNIDNAFVAFIKLGLSKHDYFIIWGFLLPPLLIFFMGLTIGLANDPSYVGWSISAVLAIIYFTILPIKRWFNTLTFHYTLVLFIVLGFAVLCFYCLGMYFWVFEGTTKTQGLSMVFVLIGYPILVFLIFVIYKWKDDNWELTKFIKISLGSLLFVFLVASILISILVDPWTIGIGLVYLFILFVIILFLLVTWIQHKFFLPKKYKWLFLLVIVLTILLGIGIGLQSKTTFIAITISWYLLVIIMVLLIIQKLYNIYYDDNIMEAFNENFFPIYQFDIKSSLITEDNKLGYYSIIVFSAIWVWGIMATVYINPSFIGISIAAVTFIFAFVFILHLIRSTKVEFSNSMNYVDDLILLESSRSAWDAEFTGGVQINVQETVQLNNNESNNNNNNNNNDQIQTQNELIQSITKISELFGINIDKLLNDNQDLEDNNTQEQNQEKKVKTIKYWIDESKSKEKDLKKNDLANFPTENQENIRTGYQYLKKIDENLKHSQLILNRFLARFEISVVISAKTRKLQQELQFKNFLREIGMPDISIAEIELWDEEKKKEFERKRQQYLINKQQDKEDEERRHQEEIEAQRRRNEILKQQMNIQNQNISGGTGGTGGTEINKQIELDKDTTSSNSGSDTEDEDIITKNNNKMPSGECKEEQMIIQQCQKSGEKFTDPDFPPDLSSVVINVKKYNKKFDRVKEWKRASEIPSDESEVALFKEGMSPEDIEQGSLGDCYLLSSISVLSLQEEKVMKIFLTKQYQPEFGFFIVRFFSDDQWHKIIVDDYLPCGSNGRPIFARSKNNDELWVQIIEKAYAKMFGSYEAIEGGFVHLCLVNLTGGMGELFQMNKEENVQEVNDGRLWQKLLQYQNAGYLLGAGSHAGSDTHVSDKGIVYGHAYGILDVQFVDNNKLIKLRNPWGDTEWNGDWSDKSSLWTKRMKQKLNWVDEDDGSFWMSYEDFTKNYKNLYVCKIFDEHKWQTKTIKDRWQGESAGGCINFSETCFKNPQYALKIEKPTHCYITLSQEDARGLNRDNYNIGIYLVKKEGKKLKNLYVGEKIATSGSYISYRSVSCEITLDPYEHPYTIFVSTFKPGEEAKFWLTVRSDEKIKFEKYDENVEYD</sequence>
<keyword evidence="5" id="KW-0677">Repeat</keyword>
<keyword evidence="14" id="KW-0472">Membrane</keyword>
<feature type="transmembrane region" description="Helical" evidence="14">
    <location>
        <begin position="80"/>
        <end position="101"/>
    </location>
</feature>
<dbReference type="GO" id="GO:0008270">
    <property type="term" value="F:zinc ion binding"/>
    <property type="evidence" value="ECO:0007669"/>
    <property type="project" value="UniProtKB-KW"/>
</dbReference>
<dbReference type="InterPro" id="IPR036213">
    <property type="entry name" value="Calpain_III_sf"/>
</dbReference>
<feature type="active site" evidence="10 11">
    <location>
        <position position="1521"/>
    </location>
</feature>
<proteinExistence type="inferred from homology"/>
<reference evidence="16" key="1">
    <citation type="submission" date="2022-08" db="EMBL/GenBank/DDBJ databases">
        <title>Novel sulphate-reducing endosymbionts in the free-living metamonad Anaeramoeba.</title>
        <authorList>
            <person name="Jerlstrom-Hultqvist J."/>
            <person name="Cepicka I."/>
            <person name="Gallot-Lavallee L."/>
            <person name="Salas-Leiva D."/>
            <person name="Curtis B.A."/>
            <person name="Zahonova K."/>
            <person name="Pipaliya S."/>
            <person name="Dacks J."/>
            <person name="Roger A.J."/>
        </authorList>
    </citation>
    <scope>NUCLEOTIDE SEQUENCE</scope>
    <source>
        <strain evidence="16">Busselton2</strain>
    </source>
</reference>
<evidence type="ECO:0000256" key="4">
    <source>
        <dbReference type="ARBA" id="ARBA00022723"/>
    </source>
</evidence>
<feature type="transmembrane region" description="Helical" evidence="14">
    <location>
        <begin position="477"/>
        <end position="498"/>
    </location>
</feature>